<keyword evidence="4" id="KW-1185">Reference proteome</keyword>
<comment type="caution">
    <text evidence="3">The sequence shown here is derived from an EMBL/GenBank/DDBJ whole genome shotgun (WGS) entry which is preliminary data.</text>
</comment>
<name>A0A4V3D527_9GAMM</name>
<dbReference type="RefSeq" id="WP_240622471.1">
    <property type="nucleotide sequence ID" value="NZ_LNJZ01000005.1"/>
</dbReference>
<comment type="similarity">
    <text evidence="1">Belongs to the SlyX family.</text>
</comment>
<dbReference type="PANTHER" id="PTHR36508:SF1">
    <property type="entry name" value="PROTEIN SLYX"/>
    <property type="match status" value="1"/>
</dbReference>
<feature type="region of interest" description="Disordered" evidence="2">
    <location>
        <begin position="47"/>
        <end position="68"/>
    </location>
</feature>
<evidence type="ECO:0000256" key="2">
    <source>
        <dbReference type="SAM" id="MobiDB-lite"/>
    </source>
</evidence>
<accession>A0A4V3D527</accession>
<dbReference type="Pfam" id="PF04102">
    <property type="entry name" value="SlyX"/>
    <property type="match status" value="1"/>
</dbReference>
<evidence type="ECO:0000313" key="4">
    <source>
        <dbReference type="Proteomes" id="UP000294575"/>
    </source>
</evidence>
<proteinExistence type="inferred from homology"/>
<dbReference type="InterPro" id="IPR007236">
    <property type="entry name" value="SlyX"/>
</dbReference>
<evidence type="ECO:0000313" key="3">
    <source>
        <dbReference type="EMBL" id="TDQ38497.1"/>
    </source>
</evidence>
<sequence length="68" mass="8135">MSTVDERMAELEIRQAFQDDALQMLSDVVADQQKQIDRLNLELQRLRERQEEHAQQYQDVPNEPPPHY</sequence>
<dbReference type="Proteomes" id="UP000294575">
    <property type="component" value="Unassembled WGS sequence"/>
</dbReference>
<gene>
    <name evidence="1" type="primary">slyX</name>
    <name evidence="3" type="ORF">DFQ45_10471</name>
</gene>
<dbReference type="EMBL" id="SNYK01000004">
    <property type="protein sequence ID" value="TDQ38497.1"/>
    <property type="molecule type" value="Genomic_DNA"/>
</dbReference>
<reference evidence="3 4" key="1">
    <citation type="submission" date="2019-03" db="EMBL/GenBank/DDBJ databases">
        <title>Genomic Encyclopedia of Type Strains, Phase IV (KMG-IV): sequencing the most valuable type-strain genomes for metagenomic binning, comparative biology and taxonomic classification.</title>
        <authorList>
            <person name="Goeker M."/>
        </authorList>
    </citation>
    <scope>NUCLEOTIDE SEQUENCE [LARGE SCALE GENOMIC DNA]</scope>
    <source>
        <strain evidence="3 4">DSM 28679</strain>
    </source>
</reference>
<protein>
    <recommendedName>
        <fullName evidence="1">Protein SlyX homolog</fullName>
    </recommendedName>
</protein>
<dbReference type="PANTHER" id="PTHR36508">
    <property type="entry name" value="PROTEIN SLYX"/>
    <property type="match status" value="1"/>
</dbReference>
<dbReference type="Gene3D" id="1.20.5.300">
    <property type="match status" value="1"/>
</dbReference>
<dbReference type="AlphaFoldDB" id="A0A4V3D527"/>
<dbReference type="HAMAP" id="MF_00715">
    <property type="entry name" value="SlyX"/>
    <property type="match status" value="1"/>
</dbReference>
<organism evidence="3 4">
    <name type="scientific">Thiopseudomonas denitrificans</name>
    <dbReference type="NCBI Taxonomy" id="1501432"/>
    <lineage>
        <taxon>Bacteria</taxon>
        <taxon>Pseudomonadati</taxon>
        <taxon>Pseudomonadota</taxon>
        <taxon>Gammaproteobacteria</taxon>
        <taxon>Pseudomonadales</taxon>
        <taxon>Pseudomonadaceae</taxon>
        <taxon>Thiopseudomonas</taxon>
    </lineage>
</organism>
<evidence type="ECO:0000256" key="1">
    <source>
        <dbReference type="HAMAP-Rule" id="MF_00715"/>
    </source>
</evidence>